<dbReference type="Gene3D" id="3.30.420.10">
    <property type="entry name" value="Ribonuclease H-like superfamily/Ribonuclease H"/>
    <property type="match status" value="1"/>
</dbReference>
<dbReference type="Gramene" id="OPUNC03G16310.1">
    <property type="protein sequence ID" value="OPUNC03G16310.1"/>
    <property type="gene ID" value="OPUNC03G16310"/>
</dbReference>
<dbReference type="InterPro" id="IPR051274">
    <property type="entry name" value="3-5_Exoribonuclease"/>
</dbReference>
<reference evidence="1" key="2">
    <citation type="submission" date="2018-05" db="EMBL/GenBank/DDBJ databases">
        <title>OpunRS2 (Oryza punctata Reference Sequence Version 2).</title>
        <authorList>
            <person name="Zhang J."/>
            <person name="Kudrna D."/>
            <person name="Lee S."/>
            <person name="Talag J."/>
            <person name="Welchert J."/>
            <person name="Wing R.A."/>
        </authorList>
    </citation>
    <scope>NUCLEOTIDE SEQUENCE [LARGE SCALE GENOMIC DNA]</scope>
</reference>
<dbReference type="Proteomes" id="UP000026962">
    <property type="component" value="Chromosome 3"/>
</dbReference>
<dbReference type="STRING" id="4537.A0A0E0KDJ9"/>
<evidence type="ECO:0000313" key="2">
    <source>
        <dbReference type="Proteomes" id="UP000026962"/>
    </source>
</evidence>
<dbReference type="PANTHER" id="PTHR23044">
    <property type="entry name" value="3'-5' EXONUCLEASE ERI1-RELATED"/>
    <property type="match status" value="1"/>
</dbReference>
<dbReference type="HOGENOM" id="CLU_186378_0_0_1"/>
<sequence length="100" mass="10805">MPTSNAGVGLREALRAHNAWPEARGVKNATTTSGVGARSGFAVVTWGDWDCRTMLAKECVLGIDNKPEYFDRWINLKVPFEQVFSSGSDGPVPWAPAGLI</sequence>
<dbReference type="AlphaFoldDB" id="A0A0E0KDJ9"/>
<dbReference type="PANTHER" id="PTHR23044:SF76">
    <property type="entry name" value="OS11G0525900 PROTEIN"/>
    <property type="match status" value="1"/>
</dbReference>
<reference evidence="1" key="1">
    <citation type="submission" date="2015-04" db="UniProtKB">
        <authorList>
            <consortium name="EnsemblPlants"/>
        </authorList>
    </citation>
    <scope>IDENTIFICATION</scope>
</reference>
<evidence type="ECO:0000313" key="1">
    <source>
        <dbReference type="EnsemblPlants" id="OPUNC03G16310.1"/>
    </source>
</evidence>
<proteinExistence type="predicted"/>
<accession>A0A0E0KDJ9</accession>
<dbReference type="EnsemblPlants" id="OPUNC03G16310.1">
    <property type="protein sequence ID" value="OPUNC03G16310.1"/>
    <property type="gene ID" value="OPUNC03G16310"/>
</dbReference>
<name>A0A0E0KDJ9_ORYPU</name>
<dbReference type="GO" id="GO:0003676">
    <property type="term" value="F:nucleic acid binding"/>
    <property type="evidence" value="ECO:0007669"/>
    <property type="project" value="InterPro"/>
</dbReference>
<dbReference type="InterPro" id="IPR036397">
    <property type="entry name" value="RNaseH_sf"/>
</dbReference>
<organism evidence="1">
    <name type="scientific">Oryza punctata</name>
    <name type="common">Red rice</name>
    <dbReference type="NCBI Taxonomy" id="4537"/>
    <lineage>
        <taxon>Eukaryota</taxon>
        <taxon>Viridiplantae</taxon>
        <taxon>Streptophyta</taxon>
        <taxon>Embryophyta</taxon>
        <taxon>Tracheophyta</taxon>
        <taxon>Spermatophyta</taxon>
        <taxon>Magnoliopsida</taxon>
        <taxon>Liliopsida</taxon>
        <taxon>Poales</taxon>
        <taxon>Poaceae</taxon>
        <taxon>BOP clade</taxon>
        <taxon>Oryzoideae</taxon>
        <taxon>Oryzeae</taxon>
        <taxon>Oryzinae</taxon>
        <taxon>Oryza</taxon>
    </lineage>
</organism>
<keyword evidence="2" id="KW-1185">Reference proteome</keyword>
<protein>
    <submittedName>
        <fullName evidence="1">Uncharacterized protein</fullName>
    </submittedName>
</protein>